<proteinExistence type="predicted"/>
<accession>A0A433Q7Z4</accession>
<evidence type="ECO:0000313" key="3">
    <source>
        <dbReference type="Proteomes" id="UP000274822"/>
    </source>
</evidence>
<reference evidence="2 3" key="1">
    <citation type="journal article" date="2018" name="New Phytol.">
        <title>Phylogenomics of Endogonaceae and evolution of mycorrhizas within Mucoromycota.</title>
        <authorList>
            <person name="Chang Y."/>
            <person name="Desiro A."/>
            <person name="Na H."/>
            <person name="Sandor L."/>
            <person name="Lipzen A."/>
            <person name="Clum A."/>
            <person name="Barry K."/>
            <person name="Grigoriev I.V."/>
            <person name="Martin F.M."/>
            <person name="Stajich J.E."/>
            <person name="Smith M.E."/>
            <person name="Bonito G."/>
            <person name="Spatafora J.W."/>
        </authorList>
    </citation>
    <scope>NUCLEOTIDE SEQUENCE [LARGE SCALE GENOMIC DNA]</scope>
    <source>
        <strain evidence="2 3">AD002</strain>
    </source>
</reference>
<evidence type="ECO:0000313" key="2">
    <source>
        <dbReference type="EMBL" id="RUS25881.1"/>
    </source>
</evidence>
<name>A0A433Q7Z4_9FUNG</name>
<gene>
    <name evidence="2" type="ORF">BC938DRAFT_471522</name>
</gene>
<dbReference type="EMBL" id="RBNJ01011752">
    <property type="protein sequence ID" value="RUS25881.1"/>
    <property type="molecule type" value="Genomic_DNA"/>
</dbReference>
<organism evidence="2 3">
    <name type="scientific">Jimgerdemannia flammicorona</name>
    <dbReference type="NCBI Taxonomy" id="994334"/>
    <lineage>
        <taxon>Eukaryota</taxon>
        <taxon>Fungi</taxon>
        <taxon>Fungi incertae sedis</taxon>
        <taxon>Mucoromycota</taxon>
        <taxon>Mucoromycotina</taxon>
        <taxon>Endogonomycetes</taxon>
        <taxon>Endogonales</taxon>
        <taxon>Endogonaceae</taxon>
        <taxon>Jimgerdemannia</taxon>
    </lineage>
</organism>
<feature type="compositionally biased region" description="Basic and acidic residues" evidence="1">
    <location>
        <begin position="26"/>
        <end position="36"/>
    </location>
</feature>
<feature type="region of interest" description="Disordered" evidence="1">
    <location>
        <begin position="1"/>
        <end position="37"/>
    </location>
</feature>
<comment type="caution">
    <text evidence="2">The sequence shown here is derived from an EMBL/GenBank/DDBJ whole genome shotgun (WGS) entry which is preliminary data.</text>
</comment>
<keyword evidence="3" id="KW-1185">Reference proteome</keyword>
<dbReference type="Proteomes" id="UP000274822">
    <property type="component" value="Unassembled WGS sequence"/>
</dbReference>
<protein>
    <submittedName>
        <fullName evidence="2">Uncharacterized protein</fullName>
    </submittedName>
</protein>
<evidence type="ECO:0000256" key="1">
    <source>
        <dbReference type="SAM" id="MobiDB-lite"/>
    </source>
</evidence>
<dbReference type="AlphaFoldDB" id="A0A433Q7Z4"/>
<sequence length="133" mass="14831">MPNFESFPRKANEQRCRRKNQILKSADLDANDRTEKGPITLAERSTWPRLGERQLGVKHVSIAVKPNLNTNPNESFHNSGVFNSAPTATIQLSIGLVISHLIKAKALQNRTQNIFPRLSSPIDCRTADTGRIS</sequence>